<sequence length="72" mass="8000">MSELSKNKDKEYYCCKHKGGGQAGGAVYGIGFIGGIIFFVQNSTSITDALLGVVKAIFWPAFFVYKFFEYIQ</sequence>
<organism evidence="2 3">
    <name type="scientific">Candidatus Woesebacteria bacterium RIFOXYB1_FULL_38_16</name>
    <dbReference type="NCBI Taxonomy" id="1802538"/>
    <lineage>
        <taxon>Bacteria</taxon>
        <taxon>Candidatus Woeseibacteriota</taxon>
    </lineage>
</organism>
<reference evidence="2 3" key="1">
    <citation type="journal article" date="2016" name="Nat. Commun.">
        <title>Thousands of microbial genomes shed light on interconnected biogeochemical processes in an aquifer system.</title>
        <authorList>
            <person name="Anantharaman K."/>
            <person name="Brown C.T."/>
            <person name="Hug L.A."/>
            <person name="Sharon I."/>
            <person name="Castelle C.J."/>
            <person name="Probst A.J."/>
            <person name="Thomas B.C."/>
            <person name="Singh A."/>
            <person name="Wilkins M.J."/>
            <person name="Karaoz U."/>
            <person name="Brodie E.L."/>
            <person name="Williams K.H."/>
            <person name="Hubbard S.S."/>
            <person name="Banfield J.F."/>
        </authorList>
    </citation>
    <scope>NUCLEOTIDE SEQUENCE [LARGE SCALE GENOMIC DNA]</scope>
</reference>
<comment type="caution">
    <text evidence="2">The sequence shown here is derived from an EMBL/GenBank/DDBJ whole genome shotgun (WGS) entry which is preliminary data.</text>
</comment>
<keyword evidence="1" id="KW-1133">Transmembrane helix</keyword>
<name>A0A1F8CTT4_9BACT</name>
<keyword evidence="1" id="KW-0472">Membrane</keyword>
<evidence type="ECO:0000313" key="3">
    <source>
        <dbReference type="Proteomes" id="UP000178999"/>
    </source>
</evidence>
<keyword evidence="1" id="KW-0812">Transmembrane</keyword>
<dbReference type="AlphaFoldDB" id="A0A1F8CTT4"/>
<protein>
    <submittedName>
        <fullName evidence="2">Uncharacterized protein</fullName>
    </submittedName>
</protein>
<accession>A0A1F8CTT4</accession>
<feature type="transmembrane region" description="Helical" evidence="1">
    <location>
        <begin position="46"/>
        <end position="68"/>
    </location>
</feature>
<feature type="transmembrane region" description="Helical" evidence="1">
    <location>
        <begin position="21"/>
        <end position="40"/>
    </location>
</feature>
<evidence type="ECO:0000256" key="1">
    <source>
        <dbReference type="SAM" id="Phobius"/>
    </source>
</evidence>
<evidence type="ECO:0000313" key="2">
    <source>
        <dbReference type="EMBL" id="OGM79148.1"/>
    </source>
</evidence>
<gene>
    <name evidence="2" type="ORF">A2382_02845</name>
</gene>
<proteinExistence type="predicted"/>
<dbReference type="EMBL" id="MGHY01000019">
    <property type="protein sequence ID" value="OGM79148.1"/>
    <property type="molecule type" value="Genomic_DNA"/>
</dbReference>
<dbReference type="Proteomes" id="UP000178999">
    <property type="component" value="Unassembled WGS sequence"/>
</dbReference>